<dbReference type="PANTHER" id="PTHR44942:SF4">
    <property type="entry name" value="METHYLTRANSFERASE TYPE 11 DOMAIN-CONTAINING PROTEIN"/>
    <property type="match status" value="1"/>
</dbReference>
<feature type="region of interest" description="Disordered" evidence="4">
    <location>
        <begin position="67"/>
        <end position="99"/>
    </location>
</feature>
<dbReference type="InterPro" id="IPR051052">
    <property type="entry name" value="Diverse_substrate_MTase"/>
</dbReference>
<dbReference type="Pfam" id="PF08241">
    <property type="entry name" value="Methyltransf_11"/>
    <property type="match status" value="1"/>
</dbReference>
<reference evidence="6 7" key="1">
    <citation type="submission" date="2021-03" db="EMBL/GenBank/DDBJ databases">
        <authorList>
            <person name="Kanchanasin P."/>
            <person name="Saeng-In P."/>
            <person name="Phongsopitanun W."/>
            <person name="Yuki M."/>
            <person name="Kudo T."/>
            <person name="Ohkuma M."/>
            <person name="Tanasupawat S."/>
        </authorList>
    </citation>
    <scope>NUCLEOTIDE SEQUENCE [LARGE SCALE GENOMIC DNA]</scope>
    <source>
        <strain evidence="6 7">L46</strain>
    </source>
</reference>
<dbReference type="SUPFAM" id="SSF53335">
    <property type="entry name" value="S-adenosyl-L-methionine-dependent methyltransferases"/>
    <property type="match status" value="1"/>
</dbReference>
<keyword evidence="7" id="KW-1185">Reference proteome</keyword>
<sequence length="342" mass="37577">MPTRSPHPCFTALVVLDPLVAVLVARARPAGVTLAAAVMAADATANWIADWPLLRDDPTWLWVRHHHDAPAPPSPRLTGRMSMRADDGDMPPSSRAESFDRAAAQYAASRPSYPPLLFDAVEELANRRLAGARVADVGAGTGIATALLRGRDARVIAVEPGEAMAAECRRALPDVPVVRGDGNALPLADDSQDLITYAQSWQWTDPARSVPEALRVLRGDGAMAIWWNTTAFDVPWIRAQHERIARHCGTKPMPPVRPDDGEATRQAGLTGLRVARRQLRWTRVVSLDTHLANITSRSAFLVLSEPRRRAFVTDERRRLHEAHPDDTIEEAYLVDLLVATRP</sequence>
<evidence type="ECO:0000259" key="5">
    <source>
        <dbReference type="Pfam" id="PF08241"/>
    </source>
</evidence>
<proteinExistence type="inferred from homology"/>
<evidence type="ECO:0000256" key="1">
    <source>
        <dbReference type="ARBA" id="ARBA00008361"/>
    </source>
</evidence>
<dbReference type="InterPro" id="IPR029063">
    <property type="entry name" value="SAM-dependent_MTases_sf"/>
</dbReference>
<dbReference type="Proteomes" id="UP000666915">
    <property type="component" value="Unassembled WGS sequence"/>
</dbReference>
<dbReference type="GO" id="GO:0008168">
    <property type="term" value="F:methyltransferase activity"/>
    <property type="evidence" value="ECO:0007669"/>
    <property type="project" value="UniProtKB-KW"/>
</dbReference>
<accession>A0ABS3R025</accession>
<comment type="caution">
    <text evidence="6">The sequence shown here is derived from an EMBL/GenBank/DDBJ whole genome shotgun (WGS) entry which is preliminary data.</text>
</comment>
<keyword evidence="3" id="KW-0808">Transferase</keyword>
<evidence type="ECO:0000256" key="4">
    <source>
        <dbReference type="SAM" id="MobiDB-lite"/>
    </source>
</evidence>
<evidence type="ECO:0000256" key="2">
    <source>
        <dbReference type="ARBA" id="ARBA00022603"/>
    </source>
</evidence>
<comment type="similarity">
    <text evidence="1">Belongs to the methyltransferase superfamily.</text>
</comment>
<evidence type="ECO:0000313" key="7">
    <source>
        <dbReference type="Proteomes" id="UP000666915"/>
    </source>
</evidence>
<dbReference type="PANTHER" id="PTHR44942">
    <property type="entry name" value="METHYLTRANSF_11 DOMAIN-CONTAINING PROTEIN"/>
    <property type="match status" value="1"/>
</dbReference>
<dbReference type="Gene3D" id="3.40.50.150">
    <property type="entry name" value="Vaccinia Virus protein VP39"/>
    <property type="match status" value="1"/>
</dbReference>
<dbReference type="RefSeq" id="WP_208267311.1">
    <property type="nucleotide sequence ID" value="NZ_BAAAGM010000031.1"/>
</dbReference>
<organism evidence="6 7">
    <name type="scientific">Actinomadura nitritigenes</name>
    <dbReference type="NCBI Taxonomy" id="134602"/>
    <lineage>
        <taxon>Bacteria</taxon>
        <taxon>Bacillati</taxon>
        <taxon>Actinomycetota</taxon>
        <taxon>Actinomycetes</taxon>
        <taxon>Streptosporangiales</taxon>
        <taxon>Thermomonosporaceae</taxon>
        <taxon>Actinomadura</taxon>
    </lineage>
</organism>
<feature type="domain" description="Methyltransferase type 11" evidence="5">
    <location>
        <begin position="136"/>
        <end position="225"/>
    </location>
</feature>
<gene>
    <name evidence="6" type="ORF">J4557_15950</name>
</gene>
<name>A0ABS3R025_9ACTN</name>
<dbReference type="InterPro" id="IPR013216">
    <property type="entry name" value="Methyltransf_11"/>
</dbReference>
<dbReference type="EMBL" id="JAGEOK010000009">
    <property type="protein sequence ID" value="MBO2439013.1"/>
    <property type="molecule type" value="Genomic_DNA"/>
</dbReference>
<evidence type="ECO:0000256" key="3">
    <source>
        <dbReference type="ARBA" id="ARBA00022679"/>
    </source>
</evidence>
<keyword evidence="2 6" id="KW-0489">Methyltransferase</keyword>
<evidence type="ECO:0000313" key="6">
    <source>
        <dbReference type="EMBL" id="MBO2439013.1"/>
    </source>
</evidence>
<protein>
    <submittedName>
        <fullName evidence="6">Methyltransferase domain-containing protein</fullName>
    </submittedName>
</protein>
<dbReference type="CDD" id="cd02440">
    <property type="entry name" value="AdoMet_MTases"/>
    <property type="match status" value="1"/>
</dbReference>
<dbReference type="GO" id="GO:0032259">
    <property type="term" value="P:methylation"/>
    <property type="evidence" value="ECO:0007669"/>
    <property type="project" value="UniProtKB-KW"/>
</dbReference>